<feature type="region of interest" description="Disordered" evidence="1">
    <location>
        <begin position="30"/>
        <end position="57"/>
    </location>
</feature>
<accession>A0ABR3FW85</accession>
<feature type="compositionally biased region" description="Polar residues" evidence="1">
    <location>
        <begin position="548"/>
        <end position="557"/>
    </location>
</feature>
<feature type="compositionally biased region" description="Polar residues" evidence="1">
    <location>
        <begin position="584"/>
        <end position="623"/>
    </location>
</feature>
<feature type="transmembrane region" description="Helical" evidence="2">
    <location>
        <begin position="235"/>
        <end position="259"/>
    </location>
</feature>
<protein>
    <submittedName>
        <fullName evidence="4">Uncharacterized protein</fullName>
    </submittedName>
</protein>
<feature type="region of interest" description="Disordered" evidence="1">
    <location>
        <begin position="196"/>
        <end position="229"/>
    </location>
</feature>
<evidence type="ECO:0000256" key="1">
    <source>
        <dbReference type="SAM" id="MobiDB-lite"/>
    </source>
</evidence>
<feature type="compositionally biased region" description="Pro residues" evidence="1">
    <location>
        <begin position="469"/>
        <end position="481"/>
    </location>
</feature>
<feature type="region of interest" description="Disordered" evidence="1">
    <location>
        <begin position="319"/>
        <end position="385"/>
    </location>
</feature>
<dbReference type="EMBL" id="JBAHYK010000053">
    <property type="protein sequence ID" value="KAL0579600.1"/>
    <property type="molecule type" value="Genomic_DNA"/>
</dbReference>
<keyword evidence="5" id="KW-1185">Reference proteome</keyword>
<feature type="compositionally biased region" description="Polar residues" evidence="1">
    <location>
        <begin position="101"/>
        <end position="123"/>
    </location>
</feature>
<keyword evidence="2" id="KW-0472">Membrane</keyword>
<proteinExistence type="predicted"/>
<feature type="signal peptide" evidence="3">
    <location>
        <begin position="1"/>
        <end position="16"/>
    </location>
</feature>
<feature type="compositionally biased region" description="Basic and acidic residues" evidence="1">
    <location>
        <begin position="501"/>
        <end position="510"/>
    </location>
</feature>
<organism evidence="4 5">
    <name type="scientific">Marasmius crinis-equi</name>
    <dbReference type="NCBI Taxonomy" id="585013"/>
    <lineage>
        <taxon>Eukaryota</taxon>
        <taxon>Fungi</taxon>
        <taxon>Dikarya</taxon>
        <taxon>Basidiomycota</taxon>
        <taxon>Agaricomycotina</taxon>
        <taxon>Agaricomycetes</taxon>
        <taxon>Agaricomycetidae</taxon>
        <taxon>Agaricales</taxon>
        <taxon>Marasmiineae</taxon>
        <taxon>Marasmiaceae</taxon>
        <taxon>Marasmius</taxon>
    </lineage>
</organism>
<evidence type="ECO:0000313" key="4">
    <source>
        <dbReference type="EMBL" id="KAL0579600.1"/>
    </source>
</evidence>
<keyword evidence="2" id="KW-0812">Transmembrane</keyword>
<keyword evidence="3" id="KW-0732">Signal</keyword>
<feature type="compositionally biased region" description="Low complexity" evidence="1">
    <location>
        <begin position="641"/>
        <end position="667"/>
    </location>
</feature>
<evidence type="ECO:0000313" key="5">
    <source>
        <dbReference type="Proteomes" id="UP001465976"/>
    </source>
</evidence>
<feature type="region of interest" description="Disordered" evidence="1">
    <location>
        <begin position="101"/>
        <end position="135"/>
    </location>
</feature>
<feature type="chain" id="PRO_5046741111" evidence="3">
    <location>
        <begin position="17"/>
        <end position="713"/>
    </location>
</feature>
<dbReference type="Proteomes" id="UP001465976">
    <property type="component" value="Unassembled WGS sequence"/>
</dbReference>
<evidence type="ECO:0000256" key="3">
    <source>
        <dbReference type="SAM" id="SignalP"/>
    </source>
</evidence>
<name>A0ABR3FW85_9AGAR</name>
<feature type="region of interest" description="Disordered" evidence="1">
    <location>
        <begin position="461"/>
        <end position="680"/>
    </location>
</feature>
<comment type="caution">
    <text evidence="4">The sequence shown here is derived from an EMBL/GenBank/DDBJ whole genome shotgun (WGS) entry which is preliminary data.</text>
</comment>
<feature type="compositionally biased region" description="Low complexity" evidence="1">
    <location>
        <begin position="564"/>
        <end position="579"/>
    </location>
</feature>
<feature type="compositionally biased region" description="Low complexity" evidence="1">
    <location>
        <begin position="43"/>
        <end position="57"/>
    </location>
</feature>
<gene>
    <name evidence="4" type="ORF">V5O48_002372</name>
</gene>
<evidence type="ECO:0000256" key="2">
    <source>
        <dbReference type="SAM" id="Phobius"/>
    </source>
</evidence>
<keyword evidence="2" id="KW-1133">Transmembrane helix</keyword>
<feature type="compositionally biased region" description="Polar residues" evidence="1">
    <location>
        <begin position="220"/>
        <end position="229"/>
    </location>
</feature>
<feature type="compositionally biased region" description="Low complexity" evidence="1">
    <location>
        <begin position="338"/>
        <end position="353"/>
    </location>
</feature>
<feature type="compositionally biased region" description="Polar residues" evidence="1">
    <location>
        <begin position="484"/>
        <end position="494"/>
    </location>
</feature>
<reference evidence="4 5" key="1">
    <citation type="submission" date="2024-02" db="EMBL/GenBank/DDBJ databases">
        <title>A draft genome for the cacao thread blight pathogen Marasmius crinis-equi.</title>
        <authorList>
            <person name="Cohen S.P."/>
            <person name="Baruah I.K."/>
            <person name="Amoako-Attah I."/>
            <person name="Bukari Y."/>
            <person name="Meinhardt L.W."/>
            <person name="Bailey B.A."/>
        </authorList>
    </citation>
    <scope>NUCLEOTIDE SEQUENCE [LARGE SCALE GENOMIC DNA]</scope>
    <source>
        <strain evidence="4 5">GH-76</strain>
    </source>
</reference>
<sequence length="713" mass="74106">MRALALIVLALPLTLADPVVARGERIPRQDTAIFPPNGLPNPSTGTGTGTSTSSASTSTPLVIFTNSINSELTTCQSSSITWLSGGPEVLISLSISNVGVTQNSPPTSSNPGQGSSNTKTNGAITRRADPTSTTDGTVVYTLADNVDTTLGKYTWDKVNVPQGWYIFIALDTSTKAFLGKTGLSFFVRNGTDVSCLQGQSTSTSQPSTPASQTSQPTNTDPGATTGAAQTKHTNIGGIVGGVVGGAAVLALVALAYGCLRRRSNKHSSANDEGGVEDRGAKPAILPFGRWGKLGSGTFNDKDRDPAAAEVGNGVVATSATRSIGRPRSRSGAGGGFFAGVLKSSSSSQSPKKTSSPKKPKKPYYTPRHNSHSESMGGILGGSATTTVSSAFQGDEEYNPYTFERPVPMSPISAGGSSAASSFRASAVPADVRSPFSDPGDQDADSVVYGLYNTTHESHTGLIPIGYDGPPIPSNAPTPSPVPSYLQSHYESSTGAVAGHSSDSDRADSRRSSRGHHERAHSYSAFRDSGEQQQQRMRAQTLLGGMYTLPNSRQQTLPETPRNDSMLTFSTSSSSAANSRRGSKTHATPNSSPSIPMQASPSMQSTSTMASQNASGTFGANTTRRAVRKPVPTYSPEEAGNTTNAAAGSSSAFSSPASSPTMPSPLTSGEGTVSDGQREIYRQHELLHKDSMGSMKGMAKMHVLIPDMPPPQRG</sequence>
<feature type="compositionally biased region" description="Low complexity" evidence="1">
    <location>
        <begin position="199"/>
        <end position="219"/>
    </location>
</feature>